<reference evidence="3" key="1">
    <citation type="submission" date="2022-11" db="UniProtKB">
        <authorList>
            <consortium name="WormBaseParasite"/>
        </authorList>
    </citation>
    <scope>IDENTIFICATION</scope>
</reference>
<dbReference type="AlphaFoldDB" id="A0A915HWI3"/>
<keyword evidence="2" id="KW-1185">Reference proteome</keyword>
<evidence type="ECO:0000313" key="2">
    <source>
        <dbReference type="Proteomes" id="UP000887565"/>
    </source>
</evidence>
<evidence type="ECO:0000313" key="3">
    <source>
        <dbReference type="WBParaSite" id="nRc.2.0.1.t05691-RA"/>
    </source>
</evidence>
<dbReference type="WBParaSite" id="nRc.2.0.1.t05691-RA">
    <property type="protein sequence ID" value="nRc.2.0.1.t05691-RA"/>
    <property type="gene ID" value="nRc.2.0.1.g05691"/>
</dbReference>
<organism evidence="2 3">
    <name type="scientific">Romanomermis culicivorax</name>
    <name type="common">Nematode worm</name>
    <dbReference type="NCBI Taxonomy" id="13658"/>
    <lineage>
        <taxon>Eukaryota</taxon>
        <taxon>Metazoa</taxon>
        <taxon>Ecdysozoa</taxon>
        <taxon>Nematoda</taxon>
        <taxon>Enoplea</taxon>
        <taxon>Dorylaimia</taxon>
        <taxon>Mermithida</taxon>
        <taxon>Mermithoidea</taxon>
        <taxon>Mermithidae</taxon>
        <taxon>Romanomermis</taxon>
    </lineage>
</organism>
<evidence type="ECO:0000256" key="1">
    <source>
        <dbReference type="SAM" id="MobiDB-lite"/>
    </source>
</evidence>
<proteinExistence type="predicted"/>
<sequence>TTTTTRIVTTPTTTTSTTTTTPTTTTSTTTTPTTTTSTSTPATTTTTTTTEAPTTAIPAVELTESPKFDPSGVVKWDSSTDSVVIHETQGPNFHQPDPRQEKATRPAHIALPSYNSYNPQVVKVKVPANFQFTTTPPPRAAYQLRGIEKAAPECKFIF</sequence>
<feature type="compositionally biased region" description="Low complexity" evidence="1">
    <location>
        <begin position="1"/>
        <end position="56"/>
    </location>
</feature>
<dbReference type="Proteomes" id="UP000887565">
    <property type="component" value="Unplaced"/>
</dbReference>
<accession>A0A915HWI3</accession>
<name>A0A915HWI3_ROMCU</name>
<feature type="region of interest" description="Disordered" evidence="1">
    <location>
        <begin position="1"/>
        <end position="74"/>
    </location>
</feature>
<protein>
    <submittedName>
        <fullName evidence="3">Uncharacterized protein</fullName>
    </submittedName>
</protein>